<dbReference type="AlphaFoldDB" id="A0A1S4AYK0"/>
<dbReference type="KEGG" id="nta:107802712"/>
<reference evidence="2" key="2">
    <citation type="submission" date="2025-08" db="UniProtKB">
        <authorList>
            <consortium name="RefSeq"/>
        </authorList>
    </citation>
    <scope>IDENTIFICATION</scope>
    <source>
        <tissue evidence="2">Leaf</tissue>
    </source>
</reference>
<sequence length="302" mass="34407">MVHGGRTGVVTEMNQLSVIKKLKYHLRCKMVGVTHICFPGDLLMFCMTDINSVTKLQKTFQSFSAASGLQANANRSSIYITRVPQDINDSLKGLTGYIEGSIHFQYLRVPLSAKKLNIQQCLPLVEKITERVSCWPAKMLSYSGGVQLIKSVIFGMQTYWAQIFILPKKIMKLIETICRTFLWTGTSATSRKALRAWDKVCQLKASKGLNTINMGLWNKTTILKQLWALTKKKDTIWIKWAHCYYIKQRDIVTTDTPKTTPWVVRKIIDAKQGLMQMNTMQTSLSAKLTFMEIQGRLQIQKA</sequence>
<protein>
    <submittedName>
        <fullName evidence="2">Uncharacterized protein LOC107802712</fullName>
    </submittedName>
</protein>
<dbReference type="OrthoDB" id="1305699at2759"/>
<dbReference type="PaxDb" id="4097-A0A1S4AYK0"/>
<dbReference type="STRING" id="4097.A0A1S4AYK0"/>
<dbReference type="RefSeq" id="XP_016481751.1">
    <property type="nucleotide sequence ID" value="XM_016626265.1"/>
</dbReference>
<proteinExistence type="predicted"/>
<gene>
    <name evidence="2" type="primary">LOC107802712</name>
</gene>
<dbReference type="Proteomes" id="UP000790787">
    <property type="component" value="Chromosome 5"/>
</dbReference>
<accession>A0A1S4AYK0</accession>
<dbReference type="PANTHER" id="PTHR33116">
    <property type="entry name" value="REVERSE TRANSCRIPTASE ZINC-BINDING DOMAIN-CONTAINING PROTEIN-RELATED-RELATED"/>
    <property type="match status" value="1"/>
</dbReference>
<dbReference type="GeneID" id="107802712"/>
<dbReference type="PANTHER" id="PTHR33116:SF66">
    <property type="entry name" value="REVERSE TRANSCRIPTASE ZINC-BINDING DOMAIN-CONTAINING PROTEIN"/>
    <property type="match status" value="1"/>
</dbReference>
<evidence type="ECO:0000313" key="1">
    <source>
        <dbReference type="Proteomes" id="UP000790787"/>
    </source>
</evidence>
<organism evidence="1 2">
    <name type="scientific">Nicotiana tabacum</name>
    <name type="common">Common tobacco</name>
    <dbReference type="NCBI Taxonomy" id="4097"/>
    <lineage>
        <taxon>Eukaryota</taxon>
        <taxon>Viridiplantae</taxon>
        <taxon>Streptophyta</taxon>
        <taxon>Embryophyta</taxon>
        <taxon>Tracheophyta</taxon>
        <taxon>Spermatophyta</taxon>
        <taxon>Magnoliopsida</taxon>
        <taxon>eudicotyledons</taxon>
        <taxon>Gunneridae</taxon>
        <taxon>Pentapetalae</taxon>
        <taxon>asterids</taxon>
        <taxon>lamiids</taxon>
        <taxon>Solanales</taxon>
        <taxon>Solanaceae</taxon>
        <taxon>Nicotianoideae</taxon>
        <taxon>Nicotianeae</taxon>
        <taxon>Nicotiana</taxon>
    </lineage>
</organism>
<evidence type="ECO:0000313" key="2">
    <source>
        <dbReference type="RefSeq" id="XP_016481751.1"/>
    </source>
</evidence>
<name>A0A1S4AYK0_TOBAC</name>
<keyword evidence="1" id="KW-1185">Reference proteome</keyword>
<reference evidence="1" key="1">
    <citation type="journal article" date="2014" name="Nat. Commun.">
        <title>The tobacco genome sequence and its comparison with those of tomato and potato.</title>
        <authorList>
            <person name="Sierro N."/>
            <person name="Battey J.N."/>
            <person name="Ouadi S."/>
            <person name="Bakaher N."/>
            <person name="Bovet L."/>
            <person name="Willig A."/>
            <person name="Goepfert S."/>
            <person name="Peitsch M.C."/>
            <person name="Ivanov N.V."/>
        </authorList>
    </citation>
    <scope>NUCLEOTIDE SEQUENCE [LARGE SCALE GENOMIC DNA]</scope>
</reference>